<dbReference type="AlphaFoldDB" id="A0A517U2D8"/>
<evidence type="ECO:0000313" key="3">
    <source>
        <dbReference type="Proteomes" id="UP000317909"/>
    </source>
</evidence>
<proteinExistence type="predicted"/>
<accession>A0A517U2D8</accession>
<keyword evidence="3" id="KW-1185">Reference proteome</keyword>
<reference evidence="2 3" key="1">
    <citation type="submission" date="2019-02" db="EMBL/GenBank/DDBJ databases">
        <title>Deep-cultivation of Planctomycetes and their phenomic and genomic characterization uncovers novel biology.</title>
        <authorList>
            <person name="Wiegand S."/>
            <person name="Jogler M."/>
            <person name="Boedeker C."/>
            <person name="Pinto D."/>
            <person name="Vollmers J."/>
            <person name="Rivas-Marin E."/>
            <person name="Kohn T."/>
            <person name="Peeters S.H."/>
            <person name="Heuer A."/>
            <person name="Rast P."/>
            <person name="Oberbeckmann S."/>
            <person name="Bunk B."/>
            <person name="Jeske O."/>
            <person name="Meyerdierks A."/>
            <person name="Storesund J.E."/>
            <person name="Kallscheuer N."/>
            <person name="Luecker S."/>
            <person name="Lage O.M."/>
            <person name="Pohl T."/>
            <person name="Merkel B.J."/>
            <person name="Hornburger P."/>
            <person name="Mueller R.-W."/>
            <person name="Bruemmer F."/>
            <person name="Labrenz M."/>
            <person name="Spormann A.M."/>
            <person name="Op den Camp H."/>
            <person name="Overmann J."/>
            <person name="Amann R."/>
            <person name="Jetten M.S.M."/>
            <person name="Mascher T."/>
            <person name="Medema M.H."/>
            <person name="Devos D.P."/>
            <person name="Kaster A.-K."/>
            <person name="Ovreas L."/>
            <person name="Rohde M."/>
            <person name="Galperin M.Y."/>
            <person name="Jogler C."/>
        </authorList>
    </citation>
    <scope>NUCLEOTIDE SEQUENCE [LARGE SCALE GENOMIC DNA]</scope>
    <source>
        <strain evidence="2 3">I41</strain>
    </source>
</reference>
<evidence type="ECO:0000313" key="2">
    <source>
        <dbReference type="EMBL" id="QDT74773.1"/>
    </source>
</evidence>
<feature type="region of interest" description="Disordered" evidence="1">
    <location>
        <begin position="25"/>
        <end position="49"/>
    </location>
</feature>
<dbReference type="PROSITE" id="PS51257">
    <property type="entry name" value="PROKAR_LIPOPROTEIN"/>
    <property type="match status" value="1"/>
</dbReference>
<dbReference type="KEGG" id="llh:I41_39750"/>
<gene>
    <name evidence="2" type="ORF">I41_39750</name>
</gene>
<feature type="compositionally biased region" description="Low complexity" evidence="1">
    <location>
        <begin position="27"/>
        <end position="49"/>
    </location>
</feature>
<sequence length="49" mass="4944">MKRIAMLLFGLTMTVGMIGCAEKKAEPTAPAATTPAAETTPAAPADAPK</sequence>
<dbReference type="EMBL" id="CP036339">
    <property type="protein sequence ID" value="QDT74773.1"/>
    <property type="molecule type" value="Genomic_DNA"/>
</dbReference>
<organism evidence="2 3">
    <name type="scientific">Lacipirellula limnantheis</name>
    <dbReference type="NCBI Taxonomy" id="2528024"/>
    <lineage>
        <taxon>Bacteria</taxon>
        <taxon>Pseudomonadati</taxon>
        <taxon>Planctomycetota</taxon>
        <taxon>Planctomycetia</taxon>
        <taxon>Pirellulales</taxon>
        <taxon>Lacipirellulaceae</taxon>
        <taxon>Lacipirellula</taxon>
    </lineage>
</organism>
<dbReference type="RefSeq" id="WP_168207014.1">
    <property type="nucleotide sequence ID" value="NZ_CP036339.1"/>
</dbReference>
<protein>
    <submittedName>
        <fullName evidence="2">Uncharacterized protein</fullName>
    </submittedName>
</protein>
<evidence type="ECO:0000256" key="1">
    <source>
        <dbReference type="SAM" id="MobiDB-lite"/>
    </source>
</evidence>
<dbReference type="Proteomes" id="UP000317909">
    <property type="component" value="Chromosome"/>
</dbReference>
<name>A0A517U2D8_9BACT</name>